<dbReference type="RefSeq" id="WP_058462595.1">
    <property type="nucleotide sequence ID" value="NZ_CAAAHS010000015.1"/>
</dbReference>
<sequence>MRANTNYLPKIFGIVALGAFLSLGIFYSTNANAANGCGFGYHATAFGRCVPNSPGPWARPIVGNPDCWTNRWGQVRCWR</sequence>
<evidence type="ECO:0008006" key="6">
    <source>
        <dbReference type="Google" id="ProtNLM"/>
    </source>
</evidence>
<protein>
    <recommendedName>
        <fullName evidence="6">Transmembrane protein</fullName>
    </recommendedName>
</protein>
<dbReference type="PATRIC" id="fig|45056.6.peg.1563"/>
<feature type="transmembrane region" description="Helical" evidence="1">
    <location>
        <begin position="7"/>
        <end position="27"/>
    </location>
</feature>
<dbReference type="OrthoDB" id="5651254at2"/>
<dbReference type="EMBL" id="LR134420">
    <property type="protein sequence ID" value="VEH85032.1"/>
    <property type="molecule type" value="Genomic_DNA"/>
</dbReference>
<reference evidence="2 4" key="1">
    <citation type="submission" date="2015-11" db="EMBL/GenBank/DDBJ databases">
        <title>Identification of large and diverse effector repertoires of 38 Legionella species.</title>
        <authorList>
            <person name="Burstein D."/>
            <person name="Amaro F."/>
            <person name="Zusman T."/>
            <person name="Lifshitz Z."/>
            <person name="Cohen O."/>
            <person name="Gilbert J.A."/>
            <person name="Pupko T."/>
            <person name="Shuman H.A."/>
            <person name="Segal G."/>
        </authorList>
    </citation>
    <scope>NUCLEOTIDE SEQUENCE [LARGE SCALE GENOMIC DNA]</scope>
    <source>
        <strain evidence="2 4">1762-AUS-E</strain>
    </source>
</reference>
<dbReference type="Proteomes" id="UP000281170">
    <property type="component" value="Plasmid 11"/>
</dbReference>
<evidence type="ECO:0000313" key="2">
    <source>
        <dbReference type="EMBL" id="KTC65140.1"/>
    </source>
</evidence>
<dbReference type="InterPro" id="IPR058110">
    <property type="entry name" value="GCG_CRPN_dom"/>
</dbReference>
<gene>
    <name evidence="2" type="ORF">Lade_1513</name>
    <name evidence="3" type="ORF">NCTC12735_00654</name>
</gene>
<keyword evidence="1" id="KW-1133">Transmembrane helix</keyword>
<dbReference type="KEGG" id="ladl:NCTC12735_00654"/>
<geneLocation type="plasmid" evidence="3 5">
    <name>11</name>
</geneLocation>
<keyword evidence="4" id="KW-1185">Reference proteome</keyword>
<keyword evidence="3" id="KW-0614">Plasmid</keyword>
<name>A0A0W0R238_9GAMM</name>
<evidence type="ECO:0000313" key="4">
    <source>
        <dbReference type="Proteomes" id="UP000054859"/>
    </source>
</evidence>
<dbReference type="AlphaFoldDB" id="A0A0W0R238"/>
<evidence type="ECO:0000313" key="5">
    <source>
        <dbReference type="Proteomes" id="UP000281170"/>
    </source>
</evidence>
<dbReference type="Proteomes" id="UP000054859">
    <property type="component" value="Unassembled WGS sequence"/>
</dbReference>
<keyword evidence="1" id="KW-0812">Transmembrane</keyword>
<keyword evidence="1" id="KW-0472">Membrane</keyword>
<evidence type="ECO:0000313" key="3">
    <source>
        <dbReference type="EMBL" id="VEH85032.1"/>
    </source>
</evidence>
<evidence type="ECO:0000256" key="1">
    <source>
        <dbReference type="SAM" id="Phobius"/>
    </source>
</evidence>
<proteinExistence type="predicted"/>
<dbReference type="EMBL" id="LNKA01000009">
    <property type="protein sequence ID" value="KTC65140.1"/>
    <property type="molecule type" value="Genomic_DNA"/>
</dbReference>
<dbReference type="NCBIfam" id="NF047412">
    <property type="entry name" value="sig_GCG_CRPN_rpt"/>
    <property type="match status" value="1"/>
</dbReference>
<reference evidence="3 5" key="2">
    <citation type="submission" date="2018-12" db="EMBL/GenBank/DDBJ databases">
        <authorList>
            <consortium name="Pathogen Informatics"/>
        </authorList>
    </citation>
    <scope>NUCLEOTIDE SEQUENCE [LARGE SCALE GENOMIC DNA]</scope>
    <source>
        <strain evidence="3 5">NCTC12735</strain>
        <plasmid evidence="5">11</plasmid>
    </source>
</reference>
<accession>A0A0W0R238</accession>
<organism evidence="2 4">
    <name type="scientific">Legionella adelaidensis</name>
    <dbReference type="NCBI Taxonomy" id="45056"/>
    <lineage>
        <taxon>Bacteria</taxon>
        <taxon>Pseudomonadati</taxon>
        <taxon>Pseudomonadota</taxon>
        <taxon>Gammaproteobacteria</taxon>
        <taxon>Legionellales</taxon>
        <taxon>Legionellaceae</taxon>
        <taxon>Legionella</taxon>
    </lineage>
</organism>